<dbReference type="EMBL" id="LZMZ01000005">
    <property type="protein sequence ID" value="OBX80658.1"/>
    <property type="molecule type" value="Genomic_DNA"/>
</dbReference>
<proteinExistence type="inferred from homology"/>
<dbReference type="InterPro" id="IPR040079">
    <property type="entry name" value="Glutathione_S-Trfase"/>
</dbReference>
<dbReference type="SFLD" id="SFLDS00019">
    <property type="entry name" value="Glutathione_Transferase_(cytos"/>
    <property type="match status" value="1"/>
</dbReference>
<name>A0A1B8QFB6_9GAMM</name>
<dbReference type="InterPro" id="IPR010987">
    <property type="entry name" value="Glutathione-S-Trfase_C-like"/>
</dbReference>
<dbReference type="CDD" id="cd03189">
    <property type="entry name" value="GST_C_GTT1_like"/>
    <property type="match status" value="1"/>
</dbReference>
<evidence type="ECO:0000313" key="8">
    <source>
        <dbReference type="Proteomes" id="UP000092508"/>
    </source>
</evidence>
<feature type="domain" description="GST N-terminal" evidence="5">
    <location>
        <begin position="1"/>
        <end position="81"/>
    </location>
</feature>
<dbReference type="PROSITE" id="PS50405">
    <property type="entry name" value="GST_CTER"/>
    <property type="match status" value="1"/>
</dbReference>
<feature type="domain" description="GST C-terminal" evidence="6">
    <location>
        <begin position="116"/>
        <end position="256"/>
    </location>
</feature>
<dbReference type="InterPro" id="IPR004045">
    <property type="entry name" value="Glutathione_S-Trfase_N"/>
</dbReference>
<accession>A0A1B8QFB6</accession>
<dbReference type="InterPro" id="IPR036249">
    <property type="entry name" value="Thioredoxin-like_sf"/>
</dbReference>
<dbReference type="AlphaFoldDB" id="A0A1B8QFB6"/>
<sequence length="256" mass="29457">MSTLHLHHLENSRSFRIIWLLEELKLDYQLTTYERKHGLAPKAMQRIHPLGKSPILQDGDLALVESAHIIEHIIDHYDTRLQQGEQRHIPTVSDDAPNDDIMLAMVKDKQLRPDYGTAAYEQYRYWLHFTESSLMPLRMISLMFAFAAKKSPIGIKQVAQLLHRGVQKSYLNQSAEQHLQFLNQHLSKHTWLAGSQFSGADIHLEFVINAMAQTGDLPAKYTHIHNWLKKAHVRPAYQRAVEKGGVMTLNVLSRSD</sequence>
<dbReference type="CDD" id="cd03046">
    <property type="entry name" value="GST_N_GTT1_like"/>
    <property type="match status" value="1"/>
</dbReference>
<dbReference type="RefSeq" id="WP_067234945.1">
    <property type="nucleotide sequence ID" value="NZ_LZMZ01000005.1"/>
</dbReference>
<evidence type="ECO:0000256" key="4">
    <source>
        <dbReference type="RuleBase" id="RU003494"/>
    </source>
</evidence>
<dbReference type="Pfam" id="PF02798">
    <property type="entry name" value="GST_N"/>
    <property type="match status" value="1"/>
</dbReference>
<dbReference type="STRING" id="34059.A9308_03805"/>
<dbReference type="Proteomes" id="UP000092508">
    <property type="component" value="Unassembled WGS sequence"/>
</dbReference>
<dbReference type="PANTHER" id="PTHR44051:SF9">
    <property type="entry name" value="GLUTATHIONE S-TRANSFERASE 1"/>
    <property type="match status" value="1"/>
</dbReference>
<comment type="catalytic activity">
    <reaction evidence="3">
        <text>RX + glutathione = an S-substituted glutathione + a halide anion + H(+)</text>
        <dbReference type="Rhea" id="RHEA:16437"/>
        <dbReference type="ChEBI" id="CHEBI:15378"/>
        <dbReference type="ChEBI" id="CHEBI:16042"/>
        <dbReference type="ChEBI" id="CHEBI:17792"/>
        <dbReference type="ChEBI" id="CHEBI:57925"/>
        <dbReference type="ChEBI" id="CHEBI:90779"/>
        <dbReference type="EC" id="2.5.1.18"/>
    </reaction>
</comment>
<comment type="similarity">
    <text evidence="4">Belongs to the GST superfamily.</text>
</comment>
<dbReference type="EC" id="2.5.1.18" evidence="1"/>
<dbReference type="InterPro" id="IPR004046">
    <property type="entry name" value="GST_C"/>
</dbReference>
<dbReference type="SUPFAM" id="SSF47616">
    <property type="entry name" value="GST C-terminal domain-like"/>
    <property type="match status" value="1"/>
</dbReference>
<dbReference type="FunFam" id="3.40.30.10:FF:000156">
    <property type="entry name" value="Glutathione S-transferase 1"/>
    <property type="match status" value="1"/>
</dbReference>
<gene>
    <name evidence="7" type="ORF">A9308_03805</name>
</gene>
<dbReference type="GO" id="GO:0004364">
    <property type="term" value="F:glutathione transferase activity"/>
    <property type="evidence" value="ECO:0007669"/>
    <property type="project" value="UniProtKB-EC"/>
</dbReference>
<evidence type="ECO:0000256" key="3">
    <source>
        <dbReference type="ARBA" id="ARBA00047960"/>
    </source>
</evidence>
<comment type="caution">
    <text evidence="7">The sequence shown here is derived from an EMBL/GenBank/DDBJ whole genome shotgun (WGS) entry which is preliminary data.</text>
</comment>
<dbReference type="PROSITE" id="PS50404">
    <property type="entry name" value="GST_NTER"/>
    <property type="match status" value="1"/>
</dbReference>
<evidence type="ECO:0000256" key="2">
    <source>
        <dbReference type="ARBA" id="ARBA00022679"/>
    </source>
</evidence>
<evidence type="ECO:0000256" key="1">
    <source>
        <dbReference type="ARBA" id="ARBA00012452"/>
    </source>
</evidence>
<dbReference type="GO" id="GO:0004601">
    <property type="term" value="F:peroxidase activity"/>
    <property type="evidence" value="ECO:0007669"/>
    <property type="project" value="UniProtKB-ARBA"/>
</dbReference>
<dbReference type="GO" id="GO:0005737">
    <property type="term" value="C:cytoplasm"/>
    <property type="evidence" value="ECO:0007669"/>
    <property type="project" value="UniProtKB-ARBA"/>
</dbReference>
<dbReference type="OrthoDB" id="9810080at2"/>
<keyword evidence="2 7" id="KW-0808">Transferase</keyword>
<dbReference type="Gene3D" id="3.40.30.10">
    <property type="entry name" value="Glutaredoxin"/>
    <property type="match status" value="1"/>
</dbReference>
<dbReference type="Pfam" id="PF00043">
    <property type="entry name" value="GST_C"/>
    <property type="match status" value="1"/>
</dbReference>
<evidence type="ECO:0000259" key="5">
    <source>
        <dbReference type="PROSITE" id="PS50404"/>
    </source>
</evidence>
<evidence type="ECO:0000259" key="6">
    <source>
        <dbReference type="PROSITE" id="PS50405"/>
    </source>
</evidence>
<dbReference type="Gene3D" id="1.20.1050.10">
    <property type="match status" value="1"/>
</dbReference>
<reference evidence="7 8" key="1">
    <citation type="submission" date="2016-06" db="EMBL/GenBank/DDBJ databases">
        <title>Draft genome of Moraxella atlantae CCUG 66109.</title>
        <authorList>
            <person name="Salva-Serra F."/>
            <person name="Engstrom-Jakobsson H."/>
            <person name="Thorell K."/>
            <person name="Gonzales-Siles L."/>
            <person name="Karlsson R."/>
            <person name="Boulund F."/>
            <person name="Engstrand L."/>
            <person name="Kristiansson E."/>
            <person name="Moore E."/>
        </authorList>
    </citation>
    <scope>NUCLEOTIDE SEQUENCE [LARGE SCALE GENOMIC DNA]</scope>
    <source>
        <strain evidence="7 8">CCUG 66109</strain>
    </source>
</reference>
<dbReference type="SUPFAM" id="SSF52833">
    <property type="entry name" value="Thioredoxin-like"/>
    <property type="match status" value="1"/>
</dbReference>
<dbReference type="PANTHER" id="PTHR44051">
    <property type="entry name" value="GLUTATHIONE S-TRANSFERASE-RELATED"/>
    <property type="match status" value="1"/>
</dbReference>
<evidence type="ECO:0000313" key="7">
    <source>
        <dbReference type="EMBL" id="OBX80658.1"/>
    </source>
</evidence>
<organism evidence="7 8">
    <name type="scientific">Faucicola atlantae</name>
    <dbReference type="NCBI Taxonomy" id="34059"/>
    <lineage>
        <taxon>Bacteria</taxon>
        <taxon>Pseudomonadati</taxon>
        <taxon>Pseudomonadota</taxon>
        <taxon>Gammaproteobacteria</taxon>
        <taxon>Moraxellales</taxon>
        <taxon>Moraxellaceae</taxon>
        <taxon>Faucicola</taxon>
    </lineage>
</organism>
<dbReference type="InterPro" id="IPR036282">
    <property type="entry name" value="Glutathione-S-Trfase_C_sf"/>
</dbReference>
<protein>
    <recommendedName>
        <fullName evidence="1">glutathione transferase</fullName>
        <ecNumber evidence="1">2.5.1.18</ecNumber>
    </recommendedName>
</protein>